<name>A0A4Y2F4P5_ARAVE</name>
<dbReference type="AlphaFoldDB" id="A0A4Y2F4P5"/>
<feature type="region of interest" description="Disordered" evidence="1">
    <location>
        <begin position="1"/>
        <end position="35"/>
    </location>
</feature>
<reference evidence="2 3" key="1">
    <citation type="journal article" date="2019" name="Sci. Rep.">
        <title>Orb-weaving spider Araneus ventricosus genome elucidates the spidroin gene catalogue.</title>
        <authorList>
            <person name="Kono N."/>
            <person name="Nakamura H."/>
            <person name="Ohtoshi R."/>
            <person name="Moran D.A.P."/>
            <person name="Shinohara A."/>
            <person name="Yoshida Y."/>
            <person name="Fujiwara M."/>
            <person name="Mori M."/>
            <person name="Tomita M."/>
            <person name="Arakawa K."/>
        </authorList>
    </citation>
    <scope>NUCLEOTIDE SEQUENCE [LARGE SCALE GENOMIC DNA]</scope>
</reference>
<sequence>MGRALRYESEDPDPQKVQQDSSPTKRNESVRASDSQYGSGLFVRIGTRTPLTGPDSPFGFGLRLPVRIGTPRSRVNDMCFGWEGEGDRERIIFLSFSISTRYCTIYSQHCSIFRMPHNVVKVS</sequence>
<proteinExistence type="predicted"/>
<comment type="caution">
    <text evidence="2">The sequence shown here is derived from an EMBL/GenBank/DDBJ whole genome shotgun (WGS) entry which is preliminary data.</text>
</comment>
<dbReference type="EMBL" id="BGPR01172716">
    <property type="protein sequence ID" value="GBM36502.1"/>
    <property type="molecule type" value="Genomic_DNA"/>
</dbReference>
<dbReference type="Proteomes" id="UP000499080">
    <property type="component" value="Unassembled WGS sequence"/>
</dbReference>
<accession>A0A4Y2F4P5</accession>
<keyword evidence="3" id="KW-1185">Reference proteome</keyword>
<evidence type="ECO:0000256" key="1">
    <source>
        <dbReference type="SAM" id="MobiDB-lite"/>
    </source>
</evidence>
<evidence type="ECO:0000313" key="2">
    <source>
        <dbReference type="EMBL" id="GBM36502.1"/>
    </source>
</evidence>
<gene>
    <name evidence="2" type="ORF">AVEN_230329_1</name>
</gene>
<protein>
    <submittedName>
        <fullName evidence="2">Uncharacterized protein</fullName>
    </submittedName>
</protein>
<organism evidence="2 3">
    <name type="scientific">Araneus ventricosus</name>
    <name type="common">Orbweaver spider</name>
    <name type="synonym">Epeira ventricosa</name>
    <dbReference type="NCBI Taxonomy" id="182803"/>
    <lineage>
        <taxon>Eukaryota</taxon>
        <taxon>Metazoa</taxon>
        <taxon>Ecdysozoa</taxon>
        <taxon>Arthropoda</taxon>
        <taxon>Chelicerata</taxon>
        <taxon>Arachnida</taxon>
        <taxon>Araneae</taxon>
        <taxon>Araneomorphae</taxon>
        <taxon>Entelegynae</taxon>
        <taxon>Araneoidea</taxon>
        <taxon>Araneidae</taxon>
        <taxon>Araneus</taxon>
    </lineage>
</organism>
<evidence type="ECO:0000313" key="3">
    <source>
        <dbReference type="Proteomes" id="UP000499080"/>
    </source>
</evidence>